<dbReference type="Gene3D" id="3.30.200.20">
    <property type="entry name" value="Phosphorylase Kinase, domain 1"/>
    <property type="match status" value="1"/>
</dbReference>
<dbReference type="Proteomes" id="UP000541352">
    <property type="component" value="Unassembled WGS sequence"/>
</dbReference>
<sequence length="330" mass="38473">MPHLPVYDTRLQAAPLAEYLQTFYPFLDIVEARILKTGINHTYLLRTATDSYIFRLYFYQWRSRLEIEEEVRLLLHLNASEVPVSYPIADKNGVYIQEIEAHEGLRFGVLFSFAAGEKVRFFSSEHSYTIGQAMARFHKATQNFDLQRITYNSEILLKQSLGRIRTYFSPDSETMKYIERIVPLLTGVLDSTDTASIRAGVVHLDIWFDNLNIAPDGKATFFDFDFSGNGWQCLDLAYFNIQLFNTEPDTHRYEEKLARFWAGYEAIQPVSDEEKALIPPLAVCIWLFYLGTQCQRHDDWCNLFISEDYLKRFIGMAQRWSDKHGLFGEE</sequence>
<protein>
    <submittedName>
        <fullName evidence="3">Ser/Thr protein kinase RdoA (MazF antagonist)</fullName>
    </submittedName>
</protein>
<dbReference type="PANTHER" id="PTHR21064:SF6">
    <property type="entry name" value="AMINOGLYCOSIDE PHOSPHOTRANSFERASE DOMAIN-CONTAINING PROTEIN"/>
    <property type="match status" value="1"/>
</dbReference>
<dbReference type="InterPro" id="IPR002575">
    <property type="entry name" value="Aminoglycoside_PTrfase"/>
</dbReference>
<dbReference type="InterPro" id="IPR050249">
    <property type="entry name" value="Pseudomonas-type_ThrB"/>
</dbReference>
<name>A0A7W5ZJV7_9BACT</name>
<evidence type="ECO:0000313" key="4">
    <source>
        <dbReference type="Proteomes" id="UP000541352"/>
    </source>
</evidence>
<keyword evidence="3" id="KW-0418">Kinase</keyword>
<evidence type="ECO:0000313" key="3">
    <source>
        <dbReference type="EMBL" id="MBB3838490.1"/>
    </source>
</evidence>
<dbReference type="Gene3D" id="3.90.1200.10">
    <property type="match status" value="1"/>
</dbReference>
<dbReference type="GO" id="GO:0009088">
    <property type="term" value="P:threonine biosynthetic process"/>
    <property type="evidence" value="ECO:0007669"/>
    <property type="project" value="TreeGrafter"/>
</dbReference>
<gene>
    <name evidence="3" type="ORF">FHS57_002495</name>
</gene>
<evidence type="ECO:0000256" key="1">
    <source>
        <dbReference type="ARBA" id="ARBA00038240"/>
    </source>
</evidence>
<comment type="similarity">
    <text evidence="1">Belongs to the pseudomonas-type ThrB family.</text>
</comment>
<dbReference type="EMBL" id="JACIBY010000004">
    <property type="protein sequence ID" value="MBB3838490.1"/>
    <property type="molecule type" value="Genomic_DNA"/>
</dbReference>
<dbReference type="SUPFAM" id="SSF56112">
    <property type="entry name" value="Protein kinase-like (PK-like)"/>
    <property type="match status" value="1"/>
</dbReference>
<dbReference type="PANTHER" id="PTHR21064">
    <property type="entry name" value="AMINOGLYCOSIDE PHOSPHOTRANSFERASE DOMAIN-CONTAINING PROTEIN-RELATED"/>
    <property type="match status" value="1"/>
</dbReference>
<keyword evidence="3" id="KW-0808">Transferase</keyword>
<dbReference type="AlphaFoldDB" id="A0A7W5ZJV7"/>
<feature type="domain" description="Aminoglycoside phosphotransferase" evidence="2">
    <location>
        <begin position="39"/>
        <end position="268"/>
    </location>
</feature>
<dbReference type="RefSeq" id="WP_183973965.1">
    <property type="nucleotide sequence ID" value="NZ_JACIBY010000004.1"/>
</dbReference>
<dbReference type="GO" id="GO:0004413">
    <property type="term" value="F:homoserine kinase activity"/>
    <property type="evidence" value="ECO:0007669"/>
    <property type="project" value="TreeGrafter"/>
</dbReference>
<organism evidence="3 4">
    <name type="scientific">Runella defluvii</name>
    <dbReference type="NCBI Taxonomy" id="370973"/>
    <lineage>
        <taxon>Bacteria</taxon>
        <taxon>Pseudomonadati</taxon>
        <taxon>Bacteroidota</taxon>
        <taxon>Cytophagia</taxon>
        <taxon>Cytophagales</taxon>
        <taxon>Spirosomataceae</taxon>
        <taxon>Runella</taxon>
    </lineage>
</organism>
<reference evidence="3 4" key="1">
    <citation type="submission" date="2020-08" db="EMBL/GenBank/DDBJ databases">
        <title>Genomic Encyclopedia of Type Strains, Phase IV (KMG-IV): sequencing the most valuable type-strain genomes for metagenomic binning, comparative biology and taxonomic classification.</title>
        <authorList>
            <person name="Goeker M."/>
        </authorList>
    </citation>
    <scope>NUCLEOTIDE SEQUENCE [LARGE SCALE GENOMIC DNA]</scope>
    <source>
        <strain evidence="3 4">DSM 17976</strain>
    </source>
</reference>
<proteinExistence type="inferred from homology"/>
<dbReference type="Pfam" id="PF01636">
    <property type="entry name" value="APH"/>
    <property type="match status" value="1"/>
</dbReference>
<dbReference type="InterPro" id="IPR011009">
    <property type="entry name" value="Kinase-like_dom_sf"/>
</dbReference>
<comment type="caution">
    <text evidence="3">The sequence shown here is derived from an EMBL/GenBank/DDBJ whole genome shotgun (WGS) entry which is preliminary data.</text>
</comment>
<keyword evidence="4" id="KW-1185">Reference proteome</keyword>
<accession>A0A7W5ZJV7</accession>
<evidence type="ECO:0000259" key="2">
    <source>
        <dbReference type="Pfam" id="PF01636"/>
    </source>
</evidence>